<keyword evidence="1" id="KW-0812">Transmembrane</keyword>
<comment type="caution">
    <text evidence="2">The sequence shown here is derived from an EMBL/GenBank/DDBJ whole genome shotgun (WGS) entry which is preliminary data.</text>
</comment>
<dbReference type="EMBL" id="LWGR01000019">
    <property type="protein sequence ID" value="KZM69610.1"/>
    <property type="molecule type" value="Genomic_DNA"/>
</dbReference>
<evidence type="ECO:0000313" key="2">
    <source>
        <dbReference type="EMBL" id="KZM69610.1"/>
    </source>
</evidence>
<keyword evidence="3" id="KW-1185">Reference proteome</keyword>
<feature type="transmembrane region" description="Helical" evidence="1">
    <location>
        <begin position="69"/>
        <end position="91"/>
    </location>
</feature>
<evidence type="ECO:0000313" key="3">
    <source>
        <dbReference type="Proteomes" id="UP000076512"/>
    </source>
</evidence>
<sequence length="339" mass="37326">MTGGLALTGLLPLVFAFLFTFSFMGSVTGTLFIDLAFPLPGQLLLLHQFVLTLFGKLSYASRLEFVSSALLLVIWSGCMVVLWPAACRFWFDGEDDIRRPGDCHSVRECAGGVAVVHFTDPGDHAWIDALPEQSVRNLTDGSSVGTYLLFTTGEFGRAELARGGRTLCGVEGSPLHGVDLAVRFFLLPHHFSAQLDRILRGFRAQMSILCPGRQIPMNRMNAFTGLMHPLDPIQLPFRGPATNEARFLIGAEVQHRQVLGMVSMADSHRHAVMRLPPCRVRFRVDARAGVIAYTPTKVLCDGLDRSRMVEPCRVQLLLGGFEVAFPLELRSLGDGSLER</sequence>
<organism evidence="2 3">
    <name type="scientific">Nocardia terpenica</name>
    <dbReference type="NCBI Taxonomy" id="455432"/>
    <lineage>
        <taxon>Bacteria</taxon>
        <taxon>Bacillati</taxon>
        <taxon>Actinomycetota</taxon>
        <taxon>Actinomycetes</taxon>
        <taxon>Mycobacteriales</taxon>
        <taxon>Nocardiaceae</taxon>
        <taxon>Nocardia</taxon>
    </lineage>
</organism>
<dbReference type="STRING" id="455432.AWN90_07465"/>
<proteinExistence type="predicted"/>
<dbReference type="Proteomes" id="UP000076512">
    <property type="component" value="Unassembled WGS sequence"/>
</dbReference>
<feature type="transmembrane region" description="Helical" evidence="1">
    <location>
        <begin position="39"/>
        <end position="57"/>
    </location>
</feature>
<evidence type="ECO:0000256" key="1">
    <source>
        <dbReference type="SAM" id="Phobius"/>
    </source>
</evidence>
<keyword evidence="1" id="KW-1133">Transmembrane helix</keyword>
<name>A0A164INS9_9NOCA</name>
<keyword evidence="1" id="KW-0472">Membrane</keyword>
<gene>
    <name evidence="2" type="ORF">AWN90_07465</name>
</gene>
<reference evidence="2 3" key="1">
    <citation type="submission" date="2016-04" db="EMBL/GenBank/DDBJ databases">
        <authorList>
            <person name="Evans L.H."/>
            <person name="Alamgir A."/>
            <person name="Owens N."/>
            <person name="Weber N.D."/>
            <person name="Virtaneva K."/>
            <person name="Barbian K."/>
            <person name="Babar A."/>
            <person name="Rosenke K."/>
        </authorList>
    </citation>
    <scope>NUCLEOTIDE SEQUENCE [LARGE SCALE GENOMIC DNA]</scope>
    <source>
        <strain evidence="2 3">IFM 0406</strain>
    </source>
</reference>
<dbReference type="AlphaFoldDB" id="A0A164INS9"/>
<accession>A0A164INS9</accession>
<protein>
    <submittedName>
        <fullName evidence="2">Uncharacterized protein</fullName>
    </submittedName>
</protein>